<evidence type="ECO:0000256" key="4">
    <source>
        <dbReference type="SAM" id="MobiDB-lite"/>
    </source>
</evidence>
<dbReference type="InterPro" id="IPR052708">
    <property type="entry name" value="PxpC"/>
</dbReference>
<evidence type="ECO:0000259" key="6">
    <source>
        <dbReference type="SMART" id="SM00797"/>
    </source>
</evidence>
<organism evidence="7 8">
    <name type="scientific">Micrococcus luteus</name>
    <name type="common">Micrococcus lysodeikticus</name>
    <dbReference type="NCBI Taxonomy" id="1270"/>
    <lineage>
        <taxon>Bacteria</taxon>
        <taxon>Bacillati</taxon>
        <taxon>Actinomycetota</taxon>
        <taxon>Actinomycetes</taxon>
        <taxon>Micrococcales</taxon>
        <taxon>Micrococcaceae</taxon>
        <taxon>Micrococcus</taxon>
    </lineage>
</organism>
<dbReference type="PANTHER" id="PTHR43309">
    <property type="entry name" value="5-OXOPROLINASE SUBUNIT C"/>
    <property type="match status" value="1"/>
</dbReference>
<evidence type="ECO:0000313" key="7">
    <source>
        <dbReference type="EMBL" id="MCV7628680.1"/>
    </source>
</evidence>
<dbReference type="GO" id="GO:0005524">
    <property type="term" value="F:ATP binding"/>
    <property type="evidence" value="ECO:0007669"/>
    <property type="project" value="UniProtKB-KW"/>
</dbReference>
<dbReference type="SUPFAM" id="SSF50891">
    <property type="entry name" value="Cyclophilin-like"/>
    <property type="match status" value="2"/>
</dbReference>
<dbReference type="Proteomes" id="UP001205867">
    <property type="component" value="Unassembled WGS sequence"/>
</dbReference>
<comment type="caution">
    <text evidence="7">The sequence shown here is derived from an EMBL/GenBank/DDBJ whole genome shotgun (WGS) entry which is preliminary data.</text>
</comment>
<feature type="region of interest" description="Disordered" evidence="4">
    <location>
        <begin position="405"/>
        <end position="426"/>
    </location>
</feature>
<feature type="domain" description="Carboxyltransferase" evidence="6">
    <location>
        <begin position="270"/>
        <end position="579"/>
    </location>
</feature>
<protein>
    <submittedName>
        <fullName evidence="7">Urea amidolyase family protein</fullName>
    </submittedName>
</protein>
<feature type="compositionally biased region" description="Low complexity" evidence="4">
    <location>
        <begin position="407"/>
        <end position="426"/>
    </location>
</feature>
<name>A0AAP3AGC7_MICLU</name>
<reference evidence="7" key="1">
    <citation type="submission" date="2023-06" db="EMBL/GenBank/DDBJ databases">
        <title>lsaBGC provides a comprehensive framework for evolutionary analysis of biosynthetic gene clusters within focal taxa.</title>
        <authorList>
            <person name="Salamzade R."/>
            <person name="Sandstrom S."/>
            <person name="Kalan L.R."/>
        </authorList>
    </citation>
    <scope>NUCLEOTIDE SEQUENCE</scope>
    <source>
        <strain evidence="7">P3-SID899</strain>
    </source>
</reference>
<feature type="region of interest" description="Disordered" evidence="4">
    <location>
        <begin position="565"/>
        <end position="586"/>
    </location>
</feature>
<proteinExistence type="predicted"/>
<keyword evidence="1" id="KW-0547">Nucleotide-binding</keyword>
<dbReference type="InterPro" id="IPR003833">
    <property type="entry name" value="CT_C_D"/>
</dbReference>
<dbReference type="GO" id="GO:0016787">
    <property type="term" value="F:hydrolase activity"/>
    <property type="evidence" value="ECO:0007669"/>
    <property type="project" value="UniProtKB-KW"/>
</dbReference>
<feature type="domain" description="Carboxyltransferase" evidence="5">
    <location>
        <begin position="16"/>
        <end position="203"/>
    </location>
</feature>
<sequence>MSAPRHPAATPPARPIRWVGTQGFLVECASLEDVMAVHAHLTAHPERGQRQVMAAAATVLVTFTSQAAAEHAAPRVSTLTPDAGELMGGRIVEIPVVYDGEDLAEVGRLTGLGVDGVIRAHSEADWFAAFGGFAPGFMYCASEAAPFEAPRRSSPRTAVPAGAVAVAGAFSAVYPRTSPGGWQLLGHTTAALWDLGREQPALLQPGDRVRYVPVRPTASLTSGTDASVDATPPADAAAGLPSAAGRRGVTVVDPGLLTLVQDLGRPGLGDLGVVASGAADRDAARQANRLVGNRSREAVLETVLGGLTLTAHGHQVMALAGAEAGGTITAADGATRRVPARTPFVVLDGQTLTVDEPVGGLRVYVGLRGGLDVPPVLGSRSTDTLSGLGPAPLAAGDRLARRVGPDARGAAGASAAGPTAAGAPASEEAGVVMVGDPETSLRPMPAPGQVAVLRVVTGPRDDWFGEAGLERLFTQDWDVSQQTDRIGVRLTAPDGGAPLERVRVGELKSEGAVRGALQVPPSGEPVLFLSDHPVTGGYPVIGVVARADLSLAAQLPPGARVRFVPHPRPGAETVVDSASPSEETPA</sequence>
<dbReference type="Pfam" id="PF02626">
    <property type="entry name" value="CT_A_B"/>
    <property type="match status" value="1"/>
</dbReference>
<dbReference type="SMART" id="SM00797">
    <property type="entry name" value="AHS2"/>
    <property type="match status" value="1"/>
</dbReference>
<dbReference type="AlphaFoldDB" id="A0AAP3AGC7"/>
<dbReference type="InterPro" id="IPR003778">
    <property type="entry name" value="CT_A_B"/>
</dbReference>
<dbReference type="PANTHER" id="PTHR43309:SF3">
    <property type="entry name" value="5-OXOPROLINASE SUBUNIT C"/>
    <property type="match status" value="1"/>
</dbReference>
<dbReference type="SMART" id="SM00796">
    <property type="entry name" value="AHS1"/>
    <property type="match status" value="1"/>
</dbReference>
<keyword evidence="2" id="KW-0378">Hydrolase</keyword>
<gene>
    <name evidence="7" type="ORF">M3A82_004905</name>
</gene>
<evidence type="ECO:0000313" key="8">
    <source>
        <dbReference type="Proteomes" id="UP001205867"/>
    </source>
</evidence>
<evidence type="ECO:0000256" key="1">
    <source>
        <dbReference type="ARBA" id="ARBA00022741"/>
    </source>
</evidence>
<dbReference type="Gene3D" id="3.30.1360.40">
    <property type="match status" value="1"/>
</dbReference>
<feature type="compositionally biased region" description="Polar residues" evidence="4">
    <location>
        <begin position="576"/>
        <end position="586"/>
    </location>
</feature>
<dbReference type="Pfam" id="PF02682">
    <property type="entry name" value="CT_C_D"/>
    <property type="match status" value="1"/>
</dbReference>
<evidence type="ECO:0000256" key="3">
    <source>
        <dbReference type="ARBA" id="ARBA00022840"/>
    </source>
</evidence>
<accession>A0AAP3AGC7</accession>
<evidence type="ECO:0000259" key="5">
    <source>
        <dbReference type="SMART" id="SM00796"/>
    </source>
</evidence>
<keyword evidence="3" id="KW-0067">ATP-binding</keyword>
<dbReference type="InterPro" id="IPR029000">
    <property type="entry name" value="Cyclophilin-like_dom_sf"/>
</dbReference>
<evidence type="ECO:0000256" key="2">
    <source>
        <dbReference type="ARBA" id="ARBA00022801"/>
    </source>
</evidence>
<dbReference type="EMBL" id="JALXKZ020000007">
    <property type="protein sequence ID" value="MCV7628680.1"/>
    <property type="molecule type" value="Genomic_DNA"/>
</dbReference>
<dbReference type="Gene3D" id="2.40.100.10">
    <property type="entry name" value="Cyclophilin-like"/>
    <property type="match status" value="2"/>
</dbReference>